<evidence type="ECO:0000256" key="2">
    <source>
        <dbReference type="ARBA" id="ARBA00022801"/>
    </source>
</evidence>
<dbReference type="EMBL" id="CP032152">
    <property type="protein sequence ID" value="AXY68072.1"/>
    <property type="molecule type" value="Genomic_DNA"/>
</dbReference>
<dbReference type="AlphaFoldDB" id="A0A3B7MDW4"/>
<accession>A0A3B7MDW4</accession>
<protein>
    <submittedName>
        <fullName evidence="4">Alpha/beta hydrolase</fullName>
    </submittedName>
</protein>
<dbReference type="SUPFAM" id="SSF53474">
    <property type="entry name" value="alpha/beta-Hydrolases"/>
    <property type="match status" value="1"/>
</dbReference>
<comment type="similarity">
    <text evidence="1">Belongs to the AB hydrolase superfamily. AB hydrolase 2 family.</text>
</comment>
<sequence length="214" mass="22596">MVKLQFLTLPDPPIAADHSLLLLHGWGANAADLISLGSLLAPQAQTYAAEAPFPHPYVPQGRMWYDLNQHNALSGSLLLDEQATDLATSEAALREWIASLPIDLSRTILGGFSQGGALTLAVGLTLPLAGLLVFSGYLVRPPTVTVTSPPVLMIHGTADPVVPFASAQASWQTLQAAGVKGAFHALPMAHEINGEAIAIARQFIEKTLPNINSN</sequence>
<dbReference type="PANTHER" id="PTHR10655:SF17">
    <property type="entry name" value="LYSOPHOSPHOLIPASE-LIKE PROTEIN 1"/>
    <property type="match status" value="1"/>
</dbReference>
<dbReference type="KEGG" id="tsq:D3A95_08050"/>
<dbReference type="RefSeq" id="WP_181494534.1">
    <property type="nucleotide sequence ID" value="NZ_CP032152.1"/>
</dbReference>
<organism evidence="4 5">
    <name type="scientific">Thermosynechococcus sichuanensis E542</name>
    <dbReference type="NCBI Taxonomy" id="2016101"/>
    <lineage>
        <taxon>Bacteria</taxon>
        <taxon>Bacillati</taxon>
        <taxon>Cyanobacteriota</taxon>
        <taxon>Cyanophyceae</taxon>
        <taxon>Acaryochloridales</taxon>
        <taxon>Thermosynechococcaceae</taxon>
        <taxon>Thermosynechococcus</taxon>
        <taxon>Thermosynechococcus sichuanensis</taxon>
    </lineage>
</organism>
<dbReference type="InterPro" id="IPR003140">
    <property type="entry name" value="PLipase/COase/thioEstase"/>
</dbReference>
<keyword evidence="2 4" id="KW-0378">Hydrolase</keyword>
<evidence type="ECO:0000256" key="1">
    <source>
        <dbReference type="ARBA" id="ARBA00006499"/>
    </source>
</evidence>
<name>A0A3B7MDW4_9CYAN</name>
<dbReference type="InterPro" id="IPR050565">
    <property type="entry name" value="LYPA1-2/EST-like"/>
</dbReference>
<feature type="domain" description="Phospholipase/carboxylesterase/thioesterase" evidence="3">
    <location>
        <begin position="17"/>
        <end position="207"/>
    </location>
</feature>
<keyword evidence="5" id="KW-1185">Reference proteome</keyword>
<dbReference type="Proteomes" id="UP000261812">
    <property type="component" value="Chromosome"/>
</dbReference>
<dbReference type="Gene3D" id="3.40.50.1820">
    <property type="entry name" value="alpha/beta hydrolase"/>
    <property type="match status" value="1"/>
</dbReference>
<reference evidence="5" key="1">
    <citation type="submission" date="2018-09" db="EMBL/GenBank/DDBJ databases">
        <title>Complete genome sequence of thermophilic cyanobacteria strain Thermosynechococcus elongatus PKUAC-SCTE542.</title>
        <authorList>
            <person name="Liang Y."/>
            <person name="Tang J."/>
            <person name="Daroch M."/>
        </authorList>
    </citation>
    <scope>NUCLEOTIDE SEQUENCE [LARGE SCALE GENOMIC DNA]</scope>
    <source>
        <strain evidence="5">E542</strain>
    </source>
</reference>
<proteinExistence type="inferred from homology"/>
<evidence type="ECO:0000313" key="5">
    <source>
        <dbReference type="Proteomes" id="UP000261812"/>
    </source>
</evidence>
<dbReference type="PANTHER" id="PTHR10655">
    <property type="entry name" value="LYSOPHOSPHOLIPASE-RELATED"/>
    <property type="match status" value="1"/>
</dbReference>
<evidence type="ECO:0000259" key="3">
    <source>
        <dbReference type="Pfam" id="PF02230"/>
    </source>
</evidence>
<dbReference type="InterPro" id="IPR029058">
    <property type="entry name" value="AB_hydrolase_fold"/>
</dbReference>
<dbReference type="Pfam" id="PF02230">
    <property type="entry name" value="Abhydrolase_2"/>
    <property type="match status" value="1"/>
</dbReference>
<dbReference type="GO" id="GO:0016787">
    <property type="term" value="F:hydrolase activity"/>
    <property type="evidence" value="ECO:0007669"/>
    <property type="project" value="UniProtKB-KW"/>
</dbReference>
<gene>
    <name evidence="4" type="ORF">D3A95_08050</name>
</gene>
<evidence type="ECO:0000313" key="4">
    <source>
        <dbReference type="EMBL" id="AXY68072.1"/>
    </source>
</evidence>